<evidence type="ECO:0000259" key="9">
    <source>
        <dbReference type="Pfam" id="PF13231"/>
    </source>
</evidence>
<keyword evidence="3" id="KW-0328">Glycosyltransferase</keyword>
<feature type="transmembrane region" description="Helical" evidence="8">
    <location>
        <begin position="196"/>
        <end position="218"/>
    </location>
</feature>
<protein>
    <recommendedName>
        <fullName evidence="9">Glycosyltransferase RgtA/B/C/D-like domain-containing protein</fullName>
    </recommendedName>
</protein>
<dbReference type="GO" id="GO:0009103">
    <property type="term" value="P:lipopolysaccharide biosynthetic process"/>
    <property type="evidence" value="ECO:0007669"/>
    <property type="project" value="UniProtKB-ARBA"/>
</dbReference>
<dbReference type="InterPro" id="IPR050297">
    <property type="entry name" value="LipidA_mod_glycosyltrf_83"/>
</dbReference>
<evidence type="ECO:0000256" key="1">
    <source>
        <dbReference type="ARBA" id="ARBA00004651"/>
    </source>
</evidence>
<feature type="transmembrane region" description="Helical" evidence="8">
    <location>
        <begin position="74"/>
        <end position="95"/>
    </location>
</feature>
<feature type="transmembrane region" description="Helical" evidence="8">
    <location>
        <begin position="125"/>
        <end position="142"/>
    </location>
</feature>
<feature type="transmembrane region" description="Helical" evidence="8">
    <location>
        <begin position="313"/>
        <end position="335"/>
    </location>
</feature>
<dbReference type="InterPro" id="IPR038731">
    <property type="entry name" value="RgtA/B/C-like"/>
</dbReference>
<organism evidence="10 11">
    <name type="scientific">Candidatus Andersenbacteria bacterium RIFCSPHIGHO2_12_FULL_45_11</name>
    <dbReference type="NCBI Taxonomy" id="1797281"/>
    <lineage>
        <taxon>Bacteria</taxon>
        <taxon>Candidatus Anderseniibacteriota</taxon>
    </lineage>
</organism>
<comment type="caution">
    <text evidence="10">The sequence shown here is derived from an EMBL/GenBank/DDBJ whole genome shotgun (WGS) entry which is preliminary data.</text>
</comment>
<dbReference type="GO" id="GO:0016763">
    <property type="term" value="F:pentosyltransferase activity"/>
    <property type="evidence" value="ECO:0007669"/>
    <property type="project" value="TreeGrafter"/>
</dbReference>
<feature type="domain" description="Glycosyltransferase RgtA/B/C/D-like" evidence="9">
    <location>
        <begin position="65"/>
        <end position="193"/>
    </location>
</feature>
<keyword evidence="5 8" id="KW-0812">Transmembrane</keyword>
<evidence type="ECO:0000313" key="11">
    <source>
        <dbReference type="Proteomes" id="UP000177528"/>
    </source>
</evidence>
<keyword evidence="6 8" id="KW-1133">Transmembrane helix</keyword>
<keyword evidence="7 8" id="KW-0472">Membrane</keyword>
<dbReference type="AlphaFoldDB" id="A0A1G1X0Q7"/>
<keyword evidence="2" id="KW-1003">Cell membrane</keyword>
<comment type="subcellular location">
    <subcellularLocation>
        <location evidence="1">Cell membrane</location>
        <topology evidence="1">Multi-pass membrane protein</topology>
    </subcellularLocation>
</comment>
<keyword evidence="4" id="KW-0808">Transferase</keyword>
<dbReference type="EMBL" id="MHHR01000029">
    <property type="protein sequence ID" value="OGY33589.1"/>
    <property type="molecule type" value="Genomic_DNA"/>
</dbReference>
<gene>
    <name evidence="10" type="ORF">A3D99_00020</name>
</gene>
<dbReference type="GO" id="GO:0010041">
    <property type="term" value="P:response to iron(III) ion"/>
    <property type="evidence" value="ECO:0007669"/>
    <property type="project" value="TreeGrafter"/>
</dbReference>
<proteinExistence type="predicted"/>
<feature type="transmembrane region" description="Helical" evidence="8">
    <location>
        <begin position="347"/>
        <end position="369"/>
    </location>
</feature>
<evidence type="ECO:0000256" key="8">
    <source>
        <dbReference type="SAM" id="Phobius"/>
    </source>
</evidence>
<dbReference type="Proteomes" id="UP000177528">
    <property type="component" value="Unassembled WGS sequence"/>
</dbReference>
<evidence type="ECO:0000313" key="10">
    <source>
        <dbReference type="EMBL" id="OGY33589.1"/>
    </source>
</evidence>
<evidence type="ECO:0000256" key="3">
    <source>
        <dbReference type="ARBA" id="ARBA00022676"/>
    </source>
</evidence>
<dbReference type="PANTHER" id="PTHR33908">
    <property type="entry name" value="MANNOSYLTRANSFERASE YKCB-RELATED"/>
    <property type="match status" value="1"/>
</dbReference>
<evidence type="ECO:0000256" key="6">
    <source>
        <dbReference type="ARBA" id="ARBA00022989"/>
    </source>
</evidence>
<feature type="transmembrane region" description="Helical" evidence="8">
    <location>
        <begin position="264"/>
        <end position="283"/>
    </location>
</feature>
<evidence type="ECO:0000256" key="5">
    <source>
        <dbReference type="ARBA" id="ARBA00022692"/>
    </source>
</evidence>
<feature type="transmembrane region" description="Helical" evidence="8">
    <location>
        <begin position="290"/>
        <end position="307"/>
    </location>
</feature>
<dbReference type="GO" id="GO:0005886">
    <property type="term" value="C:plasma membrane"/>
    <property type="evidence" value="ECO:0007669"/>
    <property type="project" value="UniProtKB-SubCell"/>
</dbReference>
<evidence type="ECO:0000256" key="2">
    <source>
        <dbReference type="ARBA" id="ARBA00022475"/>
    </source>
</evidence>
<name>A0A1G1X0Q7_9BACT</name>
<accession>A0A1G1X0Q7</accession>
<evidence type="ECO:0000256" key="7">
    <source>
        <dbReference type="ARBA" id="ARBA00023136"/>
    </source>
</evidence>
<sequence length="468" mass="53550">MRKITLIFILFLVAQLAYLHRVPGLLGDEASEGENVYQLLQSETLPIIGERSYIGVITDYIRVPFIWVFGYSVLALRIPMLIASVGFFFVAYALLQKYFGDHIGSITLVFLTFSPIYIVYQRLGWAITLLPVFTVLLAYALQSNWKYKWLISGLVAGIGLQTHLLFFPSMVAVAVAMLLVYLVHSDVKKRMYELRNLWQSFVGFWFGFGLQFAIMRFMTEDQGDPSKTTQLFGERLHDLWVSLPVYLSGSSFVAQYTGAEFSSVWIFAICSLLALLIVVALLFVRKRAMYVIALFVIIHTPILLYMIDRYSLRYFVMLCLALWLLAGIGFGYIVEKILQKYPRLLQAMPFILALFLTIWMMVAVLMPFLKIGGSINQFSLGNRTTSANAFLNDRALIACLRGKGPVFSEREPIQNILLYRSHQYSDLLVVDEAHKKEAQWVVSYQDPKNFKETTCPEAKYFLVTQRSL</sequence>
<feature type="transmembrane region" description="Helical" evidence="8">
    <location>
        <begin position="102"/>
        <end position="119"/>
    </location>
</feature>
<evidence type="ECO:0000256" key="4">
    <source>
        <dbReference type="ARBA" id="ARBA00022679"/>
    </source>
</evidence>
<dbReference type="PANTHER" id="PTHR33908:SF3">
    <property type="entry name" value="UNDECAPRENYL PHOSPHATE-ALPHA-4-AMINO-4-DEOXY-L-ARABINOSE ARABINOSYL TRANSFERASE"/>
    <property type="match status" value="1"/>
</dbReference>
<feature type="transmembrane region" description="Helical" evidence="8">
    <location>
        <begin position="163"/>
        <end position="184"/>
    </location>
</feature>
<dbReference type="Pfam" id="PF13231">
    <property type="entry name" value="PMT_2"/>
    <property type="match status" value="1"/>
</dbReference>
<reference evidence="10 11" key="1">
    <citation type="journal article" date="2016" name="Nat. Commun.">
        <title>Thousands of microbial genomes shed light on interconnected biogeochemical processes in an aquifer system.</title>
        <authorList>
            <person name="Anantharaman K."/>
            <person name="Brown C.T."/>
            <person name="Hug L.A."/>
            <person name="Sharon I."/>
            <person name="Castelle C.J."/>
            <person name="Probst A.J."/>
            <person name="Thomas B.C."/>
            <person name="Singh A."/>
            <person name="Wilkins M.J."/>
            <person name="Karaoz U."/>
            <person name="Brodie E.L."/>
            <person name="Williams K.H."/>
            <person name="Hubbard S.S."/>
            <person name="Banfield J.F."/>
        </authorList>
    </citation>
    <scope>NUCLEOTIDE SEQUENCE [LARGE SCALE GENOMIC DNA]</scope>
</reference>